<gene>
    <name evidence="2" type="ORF">GGR03_003813</name>
</gene>
<dbReference type="GO" id="GO:0016787">
    <property type="term" value="F:hydrolase activity"/>
    <property type="evidence" value="ECO:0007669"/>
    <property type="project" value="UniProtKB-KW"/>
</dbReference>
<protein>
    <submittedName>
        <fullName evidence="2">Glyoxylase-like metal-dependent hydrolase (Beta-lactamase superfamily II)</fullName>
    </submittedName>
</protein>
<evidence type="ECO:0000313" key="2">
    <source>
        <dbReference type="EMBL" id="MBB4004718.1"/>
    </source>
</evidence>
<proteinExistence type="predicted"/>
<dbReference type="RefSeq" id="WP_183210301.1">
    <property type="nucleotide sequence ID" value="NZ_JAAAMM010000005.1"/>
</dbReference>
<reference evidence="2 3" key="1">
    <citation type="submission" date="2020-08" db="EMBL/GenBank/DDBJ databases">
        <title>Genomic Encyclopedia of Type Strains, Phase IV (KMG-IV): sequencing the most valuable type-strain genomes for metagenomic binning, comparative biology and taxonomic classification.</title>
        <authorList>
            <person name="Goeker M."/>
        </authorList>
    </citation>
    <scope>NUCLEOTIDE SEQUENCE [LARGE SCALE GENOMIC DNA]</scope>
    <source>
        <strain evidence="2 3">DSM 103570</strain>
    </source>
</reference>
<dbReference type="InterPro" id="IPR036866">
    <property type="entry name" value="RibonucZ/Hydroxyglut_hydro"/>
</dbReference>
<keyword evidence="3" id="KW-1185">Reference proteome</keyword>
<name>A0A7W6HGG3_9HYPH</name>
<dbReference type="Pfam" id="PF00753">
    <property type="entry name" value="Lactamase_B"/>
    <property type="match status" value="1"/>
</dbReference>
<dbReference type="InterPro" id="IPR001279">
    <property type="entry name" value="Metallo-B-lactamas"/>
</dbReference>
<sequence length="275" mass="29582">MSVQLPLPETARAPEQVDSAHVRAVLPNLAYLRAAMVNVAFIGPANAQDRGWVLVDTGVAGTRRQIASGIASRFGTSRPAAIIQTHGHFDHVGALEELSEEWDVPIYAHALEHPFLTGQQSYPAPDSGAEGGIMPKLAPLFPRSPIDVSARLKSLPDDGTVPHLPGWRWLHTPGHTPGHVSLWREADKTLVAGDAVITTGQESAYEVAVQEPEMHGPPRYFTRDWAAAAASVRLLASLEPSLIVSGHGRAMAGHEMLAALHHLADHFEEIALPRA</sequence>
<dbReference type="PANTHER" id="PTHR42951">
    <property type="entry name" value="METALLO-BETA-LACTAMASE DOMAIN-CONTAINING"/>
    <property type="match status" value="1"/>
</dbReference>
<dbReference type="Proteomes" id="UP000588647">
    <property type="component" value="Unassembled WGS sequence"/>
</dbReference>
<organism evidence="2 3">
    <name type="scientific">Aurantimonas endophytica</name>
    <dbReference type="NCBI Taxonomy" id="1522175"/>
    <lineage>
        <taxon>Bacteria</taxon>
        <taxon>Pseudomonadati</taxon>
        <taxon>Pseudomonadota</taxon>
        <taxon>Alphaproteobacteria</taxon>
        <taxon>Hyphomicrobiales</taxon>
        <taxon>Aurantimonadaceae</taxon>
        <taxon>Aurantimonas</taxon>
    </lineage>
</organism>
<keyword evidence="2" id="KW-0378">Hydrolase</keyword>
<comment type="caution">
    <text evidence="2">The sequence shown here is derived from an EMBL/GenBank/DDBJ whole genome shotgun (WGS) entry which is preliminary data.</text>
</comment>
<dbReference type="SUPFAM" id="SSF56281">
    <property type="entry name" value="Metallo-hydrolase/oxidoreductase"/>
    <property type="match status" value="1"/>
</dbReference>
<evidence type="ECO:0000259" key="1">
    <source>
        <dbReference type="SMART" id="SM00849"/>
    </source>
</evidence>
<dbReference type="PANTHER" id="PTHR42951:SF17">
    <property type="entry name" value="METALLO-BETA-LACTAMASE DOMAIN-CONTAINING PROTEIN"/>
    <property type="match status" value="1"/>
</dbReference>
<dbReference type="AlphaFoldDB" id="A0A7W6HGG3"/>
<accession>A0A7W6HGG3</accession>
<dbReference type="InterPro" id="IPR050855">
    <property type="entry name" value="NDM-1-like"/>
</dbReference>
<dbReference type="Gene3D" id="3.60.15.10">
    <property type="entry name" value="Ribonuclease Z/Hydroxyacylglutathione hydrolase-like"/>
    <property type="match status" value="1"/>
</dbReference>
<feature type="domain" description="Metallo-beta-lactamase" evidence="1">
    <location>
        <begin position="36"/>
        <end position="247"/>
    </location>
</feature>
<dbReference type="SMART" id="SM00849">
    <property type="entry name" value="Lactamase_B"/>
    <property type="match status" value="1"/>
</dbReference>
<dbReference type="CDD" id="cd07721">
    <property type="entry name" value="yflN-like_MBL-fold"/>
    <property type="match status" value="1"/>
</dbReference>
<dbReference type="EMBL" id="JACIEM010000005">
    <property type="protein sequence ID" value="MBB4004718.1"/>
    <property type="molecule type" value="Genomic_DNA"/>
</dbReference>
<evidence type="ECO:0000313" key="3">
    <source>
        <dbReference type="Proteomes" id="UP000588647"/>
    </source>
</evidence>